<gene>
    <name evidence="1" type="ORF">Vadar_019782</name>
</gene>
<keyword evidence="2" id="KW-1185">Reference proteome</keyword>
<accession>A0ACB7YGS8</accession>
<proteinExistence type="predicted"/>
<sequence>MELMRGVRSQFMELIAGLDPPNLATMSLDVVDSLTIEAAGYLVDLDQALNTYAMRVKTKYGQDLPELTNIVKDNISYAKAVKLMGYRSNVADLDFCAMTSMGTAVSDLDLRNIKDLRHQVLSVAEYGFQQFSLLKNRMNTIAPNLTALVGVLIAARLIVCGGSLLNLAKMPRNKIQMRHVPPKHKLTISRTLAAKTVLAIRYDALGDGQDKSIGSQYRLQVKVHIRNLGRKKGAGARITTAKVYNSIKKMKHEAEEKKEHAEVVVESIAEKEEELEEAGGKAPINGEKKGEEEDD</sequence>
<dbReference type="EMBL" id="CM037158">
    <property type="protein sequence ID" value="KAH7852039.1"/>
    <property type="molecule type" value="Genomic_DNA"/>
</dbReference>
<evidence type="ECO:0000313" key="2">
    <source>
        <dbReference type="Proteomes" id="UP000828048"/>
    </source>
</evidence>
<comment type="caution">
    <text evidence="1">The sequence shown here is derived from an EMBL/GenBank/DDBJ whole genome shotgun (WGS) entry which is preliminary data.</text>
</comment>
<dbReference type="Proteomes" id="UP000828048">
    <property type="component" value="Chromosome 8"/>
</dbReference>
<evidence type="ECO:0000313" key="1">
    <source>
        <dbReference type="EMBL" id="KAH7852039.1"/>
    </source>
</evidence>
<name>A0ACB7YGS8_9ERIC</name>
<organism evidence="1 2">
    <name type="scientific">Vaccinium darrowii</name>
    <dbReference type="NCBI Taxonomy" id="229202"/>
    <lineage>
        <taxon>Eukaryota</taxon>
        <taxon>Viridiplantae</taxon>
        <taxon>Streptophyta</taxon>
        <taxon>Embryophyta</taxon>
        <taxon>Tracheophyta</taxon>
        <taxon>Spermatophyta</taxon>
        <taxon>Magnoliopsida</taxon>
        <taxon>eudicotyledons</taxon>
        <taxon>Gunneridae</taxon>
        <taxon>Pentapetalae</taxon>
        <taxon>asterids</taxon>
        <taxon>Ericales</taxon>
        <taxon>Ericaceae</taxon>
        <taxon>Vaccinioideae</taxon>
        <taxon>Vaccinieae</taxon>
        <taxon>Vaccinium</taxon>
    </lineage>
</organism>
<reference evidence="1 2" key="1">
    <citation type="journal article" date="2021" name="Hortic Res">
        <title>High-quality reference genome and annotation aids understanding of berry development for evergreen blueberry (Vaccinium darrowii).</title>
        <authorList>
            <person name="Yu J."/>
            <person name="Hulse-Kemp A.M."/>
            <person name="Babiker E."/>
            <person name="Staton M."/>
        </authorList>
    </citation>
    <scope>NUCLEOTIDE SEQUENCE [LARGE SCALE GENOMIC DNA]</scope>
    <source>
        <strain evidence="2">cv. NJ 8807/NJ 8810</strain>
        <tissue evidence="1">Young leaf</tissue>
    </source>
</reference>
<protein>
    <submittedName>
        <fullName evidence="1">Uncharacterized protein</fullName>
    </submittedName>
</protein>